<gene>
    <name evidence="1" type="ORF">ROA7450_00750</name>
</gene>
<organism evidence="1 2">
    <name type="scientific">Roseovarius albus</name>
    <dbReference type="NCBI Taxonomy" id="1247867"/>
    <lineage>
        <taxon>Bacteria</taxon>
        <taxon>Pseudomonadati</taxon>
        <taxon>Pseudomonadota</taxon>
        <taxon>Alphaproteobacteria</taxon>
        <taxon>Rhodobacterales</taxon>
        <taxon>Roseobacteraceae</taxon>
        <taxon>Roseovarius</taxon>
    </lineage>
</organism>
<dbReference type="OrthoDB" id="7874372at2"/>
<dbReference type="AlphaFoldDB" id="A0A1X6YH72"/>
<sequence length="89" mass="9999">MVLTRILDGLEQSPAQGDEAQNMARLGFLEWVLSAPEGITVQDAKDALQQPHVRDAESAAAQEFVNFLEQATLKVSARRSRRKRTERLH</sequence>
<protein>
    <submittedName>
        <fullName evidence="1">Uncharacterized protein</fullName>
    </submittedName>
</protein>
<dbReference type="RefSeq" id="WP_143534348.1">
    <property type="nucleotide sequence ID" value="NZ_FWFX01000002.1"/>
</dbReference>
<evidence type="ECO:0000313" key="1">
    <source>
        <dbReference type="EMBL" id="SLN21281.1"/>
    </source>
</evidence>
<dbReference type="EMBL" id="FWFX01000002">
    <property type="protein sequence ID" value="SLN21281.1"/>
    <property type="molecule type" value="Genomic_DNA"/>
</dbReference>
<accession>A0A1X6YH72</accession>
<evidence type="ECO:0000313" key="2">
    <source>
        <dbReference type="Proteomes" id="UP000193061"/>
    </source>
</evidence>
<keyword evidence="2" id="KW-1185">Reference proteome</keyword>
<reference evidence="1 2" key="1">
    <citation type="submission" date="2017-03" db="EMBL/GenBank/DDBJ databases">
        <authorList>
            <person name="Afonso C.L."/>
            <person name="Miller P.J."/>
            <person name="Scott M.A."/>
            <person name="Spackman E."/>
            <person name="Goraichik I."/>
            <person name="Dimitrov K.M."/>
            <person name="Suarez D.L."/>
            <person name="Swayne D.E."/>
        </authorList>
    </citation>
    <scope>NUCLEOTIDE SEQUENCE [LARGE SCALE GENOMIC DNA]</scope>
    <source>
        <strain evidence="1 2">CECT 7450</strain>
    </source>
</reference>
<proteinExistence type="predicted"/>
<dbReference type="Proteomes" id="UP000193061">
    <property type="component" value="Unassembled WGS sequence"/>
</dbReference>
<name>A0A1X6YH72_9RHOB</name>